<feature type="region of interest" description="Disordered" evidence="3">
    <location>
        <begin position="492"/>
        <end position="515"/>
    </location>
</feature>
<evidence type="ECO:0000256" key="3">
    <source>
        <dbReference type="SAM" id="MobiDB-lite"/>
    </source>
</evidence>
<feature type="compositionally biased region" description="Polar residues" evidence="3">
    <location>
        <begin position="320"/>
        <end position="331"/>
    </location>
</feature>
<evidence type="ECO:0000256" key="4">
    <source>
        <dbReference type="SAM" id="SignalP"/>
    </source>
</evidence>
<sequence length="645" mass="72337">MKYFCSALVLGMFAVGSLAAPYGGHTTSYSVVTKHEEPVHKGHGYGYDHDVISAYGGVYGHGYPSHGYAGYEKHEPHHYPKYHFDYGVKDAHTGDQKSQWETRDGDKVKGSYSLKEADGTTRVVEYTADDHNGFNAVVKKLGHAYHPQVYQKGYGQGSIYGAGYGYGHDVAQYGGYGHGGHGGHGHASSYITSHLPPLLRALLLLLALACLGTRPAPVNAIRGGAPVVVADDDDETMEYAPQYEHPGYAFSYGVKDLHTGDVKSQWESRDQDGVKGHYSILEPDGSIRTVHYTADAKKGFNAIVKTVGANSHPITEETPEGSNQVNDDTSQSKINHYSKDQEHIVLSSDIKQQKRPIEDLTHSHPKIPSLVEIKPHARIKQVPMELEPGIRDRLQQARDNYYKEIAAVHKLENEYAQKQESDYAQKLQPSYPVQEGDWKAVIVNEPKEYRPHYTTSSPQHQHQLQSQHQHQHPYYDYYKPKEVPHNYIHKASPPQQALHTSYSPSKPRQSLPEPISNHIHQKKVVHTTPGLKHYKYKGVAKTYVRPEYSSYFQRKPKKLRPHPQAGLGPKQRNQRPQQAGPVLFPELLDDEFEDFAEEVDDDEQGVASASLVQSMVRKDKKHMVPMYAGGHSFKAASSHRDLRGV</sequence>
<dbReference type="GO" id="GO:0031012">
    <property type="term" value="C:extracellular matrix"/>
    <property type="evidence" value="ECO:0007669"/>
    <property type="project" value="TreeGrafter"/>
</dbReference>
<feature type="region of interest" description="Disordered" evidence="3">
    <location>
        <begin position="450"/>
        <end position="471"/>
    </location>
</feature>
<protein>
    <submittedName>
        <fullName evidence="5">Blast:Adult-specific cuticular protein ACP-20</fullName>
    </submittedName>
</protein>
<feature type="compositionally biased region" description="Polar residues" evidence="3">
    <location>
        <begin position="493"/>
        <end position="508"/>
    </location>
</feature>
<evidence type="ECO:0000256" key="2">
    <source>
        <dbReference type="PROSITE-ProRule" id="PRU00497"/>
    </source>
</evidence>
<feature type="compositionally biased region" description="Low complexity" evidence="3">
    <location>
        <begin position="459"/>
        <end position="468"/>
    </location>
</feature>
<dbReference type="Pfam" id="PF00379">
    <property type="entry name" value="Chitin_bind_4"/>
    <property type="match status" value="2"/>
</dbReference>
<dbReference type="OMA" id="MYWLIQP"/>
<proteinExistence type="predicted"/>
<dbReference type="OrthoDB" id="6382835at2759"/>
<name>A0A3B0J4U3_DROGU</name>
<gene>
    <name evidence="5" type="ORF">DGUA_6G007149</name>
</gene>
<dbReference type="PROSITE" id="PS00233">
    <property type="entry name" value="CHIT_BIND_RR_1"/>
    <property type="match status" value="2"/>
</dbReference>
<keyword evidence="4" id="KW-0732">Signal</keyword>
<feature type="signal peptide" evidence="4">
    <location>
        <begin position="1"/>
        <end position="19"/>
    </location>
</feature>
<evidence type="ECO:0000313" key="6">
    <source>
        <dbReference type="Proteomes" id="UP000268350"/>
    </source>
</evidence>
<evidence type="ECO:0000313" key="5">
    <source>
        <dbReference type="EMBL" id="SPP76595.1"/>
    </source>
</evidence>
<dbReference type="PRINTS" id="PR00947">
    <property type="entry name" value="CUTICLE"/>
</dbReference>
<dbReference type="InterPro" id="IPR031311">
    <property type="entry name" value="CHIT_BIND_RR_consensus"/>
</dbReference>
<feature type="region of interest" description="Disordered" evidence="3">
    <location>
        <begin position="312"/>
        <end position="331"/>
    </location>
</feature>
<dbReference type="InterPro" id="IPR000618">
    <property type="entry name" value="Insect_cuticle"/>
</dbReference>
<reference evidence="6" key="1">
    <citation type="submission" date="2018-01" db="EMBL/GenBank/DDBJ databases">
        <authorList>
            <person name="Alioto T."/>
            <person name="Alioto T."/>
        </authorList>
    </citation>
    <scope>NUCLEOTIDE SEQUENCE [LARGE SCALE GENOMIC DNA]</scope>
</reference>
<feature type="chain" id="PRO_5017472076" evidence="4">
    <location>
        <begin position="20"/>
        <end position="645"/>
    </location>
</feature>
<dbReference type="GO" id="GO:0005615">
    <property type="term" value="C:extracellular space"/>
    <property type="evidence" value="ECO:0007669"/>
    <property type="project" value="TreeGrafter"/>
</dbReference>
<feature type="region of interest" description="Disordered" evidence="3">
    <location>
        <begin position="552"/>
        <end position="578"/>
    </location>
</feature>
<dbReference type="STRING" id="7266.A0A3B0J4U3"/>
<evidence type="ECO:0000256" key="1">
    <source>
        <dbReference type="ARBA" id="ARBA00022460"/>
    </source>
</evidence>
<dbReference type="Proteomes" id="UP000268350">
    <property type="component" value="Unassembled WGS sequence"/>
</dbReference>
<accession>A0A3B0J4U3</accession>
<dbReference type="InterPro" id="IPR051217">
    <property type="entry name" value="Insect_Cuticle_Struc_Prot"/>
</dbReference>
<dbReference type="PANTHER" id="PTHR12236">
    <property type="entry name" value="STRUCTURAL CONTITUENT OF CUTICLE"/>
    <property type="match status" value="1"/>
</dbReference>
<dbReference type="PROSITE" id="PS51155">
    <property type="entry name" value="CHIT_BIND_RR_2"/>
    <property type="match status" value="2"/>
</dbReference>
<dbReference type="EMBL" id="OUUW01000002">
    <property type="protein sequence ID" value="SPP76595.1"/>
    <property type="molecule type" value="Genomic_DNA"/>
</dbReference>
<keyword evidence="1 2" id="KW-0193">Cuticle</keyword>
<organism evidence="5 6">
    <name type="scientific">Drosophila guanche</name>
    <name type="common">Fruit fly</name>
    <dbReference type="NCBI Taxonomy" id="7266"/>
    <lineage>
        <taxon>Eukaryota</taxon>
        <taxon>Metazoa</taxon>
        <taxon>Ecdysozoa</taxon>
        <taxon>Arthropoda</taxon>
        <taxon>Hexapoda</taxon>
        <taxon>Insecta</taxon>
        <taxon>Pterygota</taxon>
        <taxon>Neoptera</taxon>
        <taxon>Endopterygota</taxon>
        <taxon>Diptera</taxon>
        <taxon>Brachycera</taxon>
        <taxon>Muscomorpha</taxon>
        <taxon>Ephydroidea</taxon>
        <taxon>Drosophilidae</taxon>
        <taxon>Drosophila</taxon>
        <taxon>Sophophora</taxon>
    </lineage>
</organism>
<dbReference type="AlphaFoldDB" id="A0A3B0J4U3"/>
<keyword evidence="6" id="KW-1185">Reference proteome</keyword>
<dbReference type="PANTHER" id="PTHR12236:SF86">
    <property type="entry name" value="CCP84AC-RELATED"/>
    <property type="match status" value="1"/>
</dbReference>
<dbReference type="GO" id="GO:0042302">
    <property type="term" value="F:structural constituent of cuticle"/>
    <property type="evidence" value="ECO:0007669"/>
    <property type="project" value="UniProtKB-UniRule"/>
</dbReference>